<reference evidence="1 2" key="1">
    <citation type="journal article" date="2013" name="Stand. Genomic Sci.">
        <title>Complete genome sequence of Dehalobacter restrictus PER-K23(T.).</title>
        <authorList>
            <person name="Kruse T."/>
            <person name="Maillard J."/>
            <person name="Goodwin L."/>
            <person name="Woyke T."/>
            <person name="Teshima H."/>
            <person name="Bruce D."/>
            <person name="Detter C."/>
            <person name="Tapia R."/>
            <person name="Han C."/>
            <person name="Huntemann M."/>
            <person name="Wei C.L."/>
            <person name="Han J."/>
            <person name="Chen A."/>
            <person name="Kyrpides N."/>
            <person name="Szeto E."/>
            <person name="Markowitz V."/>
            <person name="Ivanova N."/>
            <person name="Pagani I."/>
            <person name="Pati A."/>
            <person name="Pitluck S."/>
            <person name="Nolan M."/>
            <person name="Holliger C."/>
            <person name="Smidt H."/>
        </authorList>
    </citation>
    <scope>NUCLEOTIDE SEQUENCE [LARGE SCALE GENOMIC DNA]</scope>
    <source>
        <strain evidence="2">DSM 9455</strain>
    </source>
</reference>
<dbReference type="EMBL" id="CP007033">
    <property type="protein sequence ID" value="AHF11252.1"/>
    <property type="molecule type" value="Genomic_DNA"/>
</dbReference>
<organism evidence="1 2">
    <name type="scientific">Dehalobacter restrictus (strain DSM 9455 / PER-K23)</name>
    <dbReference type="NCBI Taxonomy" id="871738"/>
    <lineage>
        <taxon>Bacteria</taxon>
        <taxon>Bacillati</taxon>
        <taxon>Bacillota</taxon>
        <taxon>Clostridia</taxon>
        <taxon>Eubacteriales</taxon>
        <taxon>Desulfitobacteriaceae</taxon>
        <taxon>Dehalobacter</taxon>
    </lineage>
</organism>
<evidence type="ECO:0000313" key="1">
    <source>
        <dbReference type="EMBL" id="AHF11252.1"/>
    </source>
</evidence>
<accession>A0ABN4C0R5</accession>
<proteinExistence type="predicted"/>
<evidence type="ECO:0000313" key="2">
    <source>
        <dbReference type="Proteomes" id="UP000018934"/>
    </source>
</evidence>
<dbReference type="Proteomes" id="UP000018934">
    <property type="component" value="Chromosome"/>
</dbReference>
<sequence>MRAGQVKTGWAVWSGSGSKRIPSYLTKLRKYIGIKQGGTAGNTLVPAAIICCMDGGFYF</sequence>
<keyword evidence="2" id="KW-1185">Reference proteome</keyword>
<name>A0ABN4C0R5_DEHRP</name>
<protein>
    <submittedName>
        <fullName evidence="1">Uncharacterized protein</fullName>
    </submittedName>
</protein>
<gene>
    <name evidence="1" type="ORF">DEHRE_03150</name>
</gene>